<keyword evidence="1" id="KW-1133">Transmembrane helix</keyword>
<dbReference type="EMBL" id="CP140158">
    <property type="protein sequence ID" value="WQG85912.1"/>
    <property type="molecule type" value="Genomic_DNA"/>
</dbReference>
<dbReference type="RefSeq" id="WP_228127056.1">
    <property type="nucleotide sequence ID" value="NZ_CP140158.1"/>
</dbReference>
<feature type="transmembrane region" description="Helical" evidence="1">
    <location>
        <begin position="290"/>
        <end position="307"/>
    </location>
</feature>
<evidence type="ECO:0000256" key="1">
    <source>
        <dbReference type="SAM" id="Phobius"/>
    </source>
</evidence>
<evidence type="ECO:0000313" key="3">
    <source>
        <dbReference type="Proteomes" id="UP001324185"/>
    </source>
</evidence>
<feature type="transmembrane region" description="Helical" evidence="1">
    <location>
        <begin position="328"/>
        <end position="348"/>
    </location>
</feature>
<feature type="transmembrane region" description="Helical" evidence="1">
    <location>
        <begin position="227"/>
        <end position="249"/>
    </location>
</feature>
<protein>
    <submittedName>
        <fullName evidence="2">DUF3667 domain-containing protein</fullName>
    </submittedName>
</protein>
<evidence type="ECO:0000313" key="2">
    <source>
        <dbReference type="EMBL" id="WQG85912.1"/>
    </source>
</evidence>
<accession>A0ABZ0X5N0</accession>
<keyword evidence="1" id="KW-0472">Membrane</keyword>
<feature type="transmembrane region" description="Helical" evidence="1">
    <location>
        <begin position="258"/>
        <end position="278"/>
    </location>
</feature>
<dbReference type="Proteomes" id="UP001324185">
    <property type="component" value="Chromosome"/>
</dbReference>
<gene>
    <name evidence="2" type="ORF">SR900_03270</name>
</gene>
<name>A0ABZ0X5N0_9GAMM</name>
<proteinExistence type="predicted"/>
<organism evidence="2 3">
    <name type="scientific">Kangiella aquimarina</name>
    <dbReference type="NCBI Taxonomy" id="261965"/>
    <lineage>
        <taxon>Bacteria</taxon>
        <taxon>Pseudomonadati</taxon>
        <taxon>Pseudomonadota</taxon>
        <taxon>Gammaproteobacteria</taxon>
        <taxon>Kangiellales</taxon>
        <taxon>Kangiellaceae</taxon>
        <taxon>Kangiella</taxon>
    </lineage>
</organism>
<keyword evidence="1" id="KW-0812">Transmembrane</keyword>
<feature type="transmembrane region" description="Helical" evidence="1">
    <location>
        <begin position="85"/>
        <end position="104"/>
    </location>
</feature>
<reference evidence="2 3" key="1">
    <citation type="submission" date="2023-11" db="EMBL/GenBank/DDBJ databases">
        <title>MicrobeMod: A computational toolkit for identifying prokaryotic methylation and restriction-modification with nanopore sequencing.</title>
        <authorList>
            <person name="Crits-Christoph A."/>
            <person name="Kang S.C."/>
            <person name="Lee H."/>
            <person name="Ostrov N."/>
        </authorList>
    </citation>
    <scope>NUCLEOTIDE SEQUENCE [LARGE SCALE GENOMIC DNA]</scope>
    <source>
        <strain evidence="2 3">DSMZ 16071</strain>
    </source>
</reference>
<keyword evidence="3" id="KW-1185">Reference proteome</keyword>
<sequence length="350" mass="40276">MNQPNTMPDTPKAGKPEKFCNQCGQKTFRPQRTIKELLVEFVEDWLNFDSKVFKTARMLSKPGALSRDYFTNSHHKNHYVTPIKLYLILSIIFLLMTNAGGFNVNNVQIGTNNLSEQERAKVQEALTDAQQQLGDNPALSPEVLKAIDNAQAEAAQEETDPVVLALNCKSDAKNIFHLWPQWLDQALEERIDKLCDTYHDISYLPEEKQKAARSALGLSIVQNMIEVIPQTVLFALPLFALLLSLFYVFKKHLYVEHLVLLIHSHSFMFAIILLYLGWYQLVTIVPQLQILHLGWFVFIGLIVYLFYTQKNFYQTGYWATTWRFILYGLLYIVIFSFMMLIALLIGLMSA</sequence>